<dbReference type="SUPFAM" id="SSF48600">
    <property type="entry name" value="Chorismate mutase II"/>
    <property type="match status" value="1"/>
</dbReference>
<reference evidence="6" key="1">
    <citation type="submission" date="2017-01" db="EMBL/GenBank/DDBJ databases">
        <authorList>
            <person name="Varghese N."/>
            <person name="Submissions S."/>
        </authorList>
    </citation>
    <scope>NUCLEOTIDE SEQUENCE [LARGE SCALE GENOMIC DNA]</scope>
    <source>
        <strain evidence="6">DSM 19945</strain>
    </source>
</reference>
<dbReference type="Pfam" id="PF01817">
    <property type="entry name" value="CM_2"/>
    <property type="match status" value="1"/>
</dbReference>
<dbReference type="InterPro" id="IPR002701">
    <property type="entry name" value="CM_II_prokaryot"/>
</dbReference>
<evidence type="ECO:0000256" key="1">
    <source>
        <dbReference type="ARBA" id="ARBA00012404"/>
    </source>
</evidence>
<dbReference type="SMART" id="SM00830">
    <property type="entry name" value="CM_2"/>
    <property type="match status" value="1"/>
</dbReference>
<proteinExistence type="predicted"/>
<dbReference type="InterPro" id="IPR051331">
    <property type="entry name" value="Chorismate_mutase-related"/>
</dbReference>
<protein>
    <recommendedName>
        <fullName evidence="1">chorismate mutase</fullName>
        <ecNumber evidence="1">5.4.99.5</ecNumber>
    </recommendedName>
</protein>
<feature type="binding site" evidence="3">
    <location>
        <position position="31"/>
    </location>
    <ligand>
        <name>substrate</name>
    </ligand>
</feature>
<evidence type="ECO:0000313" key="5">
    <source>
        <dbReference type="EMBL" id="SIT18265.1"/>
    </source>
</evidence>
<sequence length="101" mass="11052">MREPSEIPSMAELRAEIDALDLRLVALLAERARFIDRAAQLKPGEGMPARITARVEEVVANAKAAAEARGLDPALVEAIWRMMVEWSIAREEAVLGKGEAD</sequence>
<accession>A0A1N7Q5Z3</accession>
<keyword evidence="6" id="KW-1185">Reference proteome</keyword>
<dbReference type="PANTHER" id="PTHR38041">
    <property type="entry name" value="CHORISMATE MUTASE"/>
    <property type="match status" value="1"/>
</dbReference>
<feature type="binding site" evidence="3">
    <location>
        <position position="14"/>
    </location>
    <ligand>
        <name>substrate</name>
    </ligand>
</feature>
<dbReference type="GO" id="GO:0016835">
    <property type="term" value="F:carbon-oxygen lyase activity"/>
    <property type="evidence" value="ECO:0007669"/>
    <property type="project" value="InterPro"/>
</dbReference>
<dbReference type="InterPro" id="IPR008241">
    <property type="entry name" value="Isochorismate_pyruvate-lyase"/>
</dbReference>
<feature type="binding site" evidence="3">
    <location>
        <position position="42"/>
    </location>
    <ligand>
        <name>substrate</name>
    </ligand>
</feature>
<dbReference type="InterPro" id="IPR036263">
    <property type="entry name" value="Chorismate_II_sf"/>
</dbReference>
<dbReference type="PANTHER" id="PTHR38041:SF1">
    <property type="entry name" value="CHORISMATE MUTASE"/>
    <property type="match status" value="1"/>
</dbReference>
<dbReference type="RefSeq" id="WP_076486185.1">
    <property type="nucleotide sequence ID" value="NZ_FTOG01000013.1"/>
</dbReference>
<gene>
    <name evidence="5" type="ORF">SAMN05421580_11346</name>
</gene>
<dbReference type="AlphaFoldDB" id="A0A1N7Q5Z3"/>
<dbReference type="EMBL" id="FTOG01000013">
    <property type="protein sequence ID" value="SIT18265.1"/>
    <property type="molecule type" value="Genomic_DNA"/>
</dbReference>
<dbReference type="GO" id="GO:0009697">
    <property type="term" value="P:salicylic acid biosynthetic process"/>
    <property type="evidence" value="ECO:0007669"/>
    <property type="project" value="InterPro"/>
</dbReference>
<dbReference type="PROSITE" id="PS51168">
    <property type="entry name" value="CHORISMATE_MUT_2"/>
    <property type="match status" value="1"/>
</dbReference>
<dbReference type="STRING" id="453582.SAMN05421580_11346"/>
<dbReference type="EC" id="5.4.99.5" evidence="1"/>
<dbReference type="PIRSF" id="PIRSF029775">
    <property type="entry name" value="Isochor_pyr_lyas"/>
    <property type="match status" value="1"/>
</dbReference>
<evidence type="ECO:0000256" key="2">
    <source>
        <dbReference type="ARBA" id="ARBA00023235"/>
    </source>
</evidence>
<organism evidence="5 6">
    <name type="scientific">Rhodobacter aestuarii</name>
    <dbReference type="NCBI Taxonomy" id="453582"/>
    <lineage>
        <taxon>Bacteria</taxon>
        <taxon>Pseudomonadati</taxon>
        <taxon>Pseudomonadota</taxon>
        <taxon>Alphaproteobacteria</taxon>
        <taxon>Rhodobacterales</taxon>
        <taxon>Rhodobacter group</taxon>
        <taxon>Rhodobacter</taxon>
    </lineage>
</organism>
<keyword evidence="2" id="KW-0413">Isomerase</keyword>
<dbReference type="OrthoDB" id="514491at2"/>
<evidence type="ECO:0000256" key="3">
    <source>
        <dbReference type="PIRSR" id="PIRSR029775-1"/>
    </source>
</evidence>
<feature type="binding site" evidence="3">
    <location>
        <position position="91"/>
    </location>
    <ligand>
        <name>substrate</name>
    </ligand>
</feature>
<dbReference type="Gene3D" id="1.20.59.10">
    <property type="entry name" value="Chorismate mutase"/>
    <property type="match status" value="1"/>
</dbReference>
<dbReference type="Proteomes" id="UP000186221">
    <property type="component" value="Unassembled WGS sequence"/>
</dbReference>
<dbReference type="GO" id="GO:0004106">
    <property type="term" value="F:chorismate mutase activity"/>
    <property type="evidence" value="ECO:0007669"/>
    <property type="project" value="UniProtKB-EC"/>
</dbReference>
<dbReference type="InterPro" id="IPR036979">
    <property type="entry name" value="CM_dom_sf"/>
</dbReference>
<name>A0A1N7Q5Z3_9RHOB</name>
<evidence type="ECO:0000259" key="4">
    <source>
        <dbReference type="PROSITE" id="PS51168"/>
    </source>
</evidence>
<dbReference type="GO" id="GO:0046417">
    <property type="term" value="P:chorismate metabolic process"/>
    <property type="evidence" value="ECO:0007669"/>
    <property type="project" value="InterPro"/>
</dbReference>
<evidence type="ECO:0000313" key="6">
    <source>
        <dbReference type="Proteomes" id="UP000186221"/>
    </source>
</evidence>
<feature type="domain" description="Chorismate mutase" evidence="4">
    <location>
        <begin position="4"/>
        <end position="95"/>
    </location>
</feature>